<sequence>MRPTVFCVLVYCFTILCQVASDQFNCSDGSISTTKCRRGFFGHFRCSSDFTCEINENDHFCCPKQNRDVVPSSLHGCEQCNARQRLQCYRNAAGPACRGCRHCCADILPSM</sequence>
<proteinExistence type="predicted"/>
<keyword evidence="1" id="KW-0732">Signal</keyword>
<comment type="caution">
    <text evidence="2">The sequence shown here is derived from an EMBL/GenBank/DDBJ whole genome shotgun (WGS) entry which is preliminary data.</text>
</comment>
<evidence type="ECO:0000313" key="3">
    <source>
        <dbReference type="Proteomes" id="UP000835052"/>
    </source>
</evidence>
<evidence type="ECO:0000313" key="2">
    <source>
        <dbReference type="EMBL" id="CAD6194633.1"/>
    </source>
</evidence>
<dbReference type="Proteomes" id="UP000835052">
    <property type="component" value="Unassembled WGS sequence"/>
</dbReference>
<name>A0A8S1HDT3_9PELO</name>
<accession>A0A8S1HDT3</accession>
<organism evidence="2 3">
    <name type="scientific">Caenorhabditis auriculariae</name>
    <dbReference type="NCBI Taxonomy" id="2777116"/>
    <lineage>
        <taxon>Eukaryota</taxon>
        <taxon>Metazoa</taxon>
        <taxon>Ecdysozoa</taxon>
        <taxon>Nematoda</taxon>
        <taxon>Chromadorea</taxon>
        <taxon>Rhabditida</taxon>
        <taxon>Rhabditina</taxon>
        <taxon>Rhabditomorpha</taxon>
        <taxon>Rhabditoidea</taxon>
        <taxon>Rhabditidae</taxon>
        <taxon>Peloderinae</taxon>
        <taxon>Caenorhabditis</taxon>
    </lineage>
</organism>
<dbReference type="AlphaFoldDB" id="A0A8S1HDT3"/>
<dbReference type="EMBL" id="CAJGYM010000046">
    <property type="protein sequence ID" value="CAD6194633.1"/>
    <property type="molecule type" value="Genomic_DNA"/>
</dbReference>
<protein>
    <submittedName>
        <fullName evidence="2">Uncharacterized protein</fullName>
    </submittedName>
</protein>
<reference evidence="2" key="1">
    <citation type="submission" date="2020-10" db="EMBL/GenBank/DDBJ databases">
        <authorList>
            <person name="Kikuchi T."/>
        </authorList>
    </citation>
    <scope>NUCLEOTIDE SEQUENCE</scope>
    <source>
        <strain evidence="2">NKZ352</strain>
    </source>
</reference>
<feature type="signal peptide" evidence="1">
    <location>
        <begin position="1"/>
        <end position="21"/>
    </location>
</feature>
<feature type="chain" id="PRO_5035716035" evidence="1">
    <location>
        <begin position="22"/>
        <end position="111"/>
    </location>
</feature>
<keyword evidence="3" id="KW-1185">Reference proteome</keyword>
<gene>
    <name evidence="2" type="ORF">CAUJ_LOCUS10552</name>
</gene>
<evidence type="ECO:0000256" key="1">
    <source>
        <dbReference type="SAM" id="SignalP"/>
    </source>
</evidence>